<proteinExistence type="predicted"/>
<organism evidence="1 2">
    <name type="scientific">Flavobacterium frigoris</name>
    <dbReference type="NCBI Taxonomy" id="229204"/>
    <lineage>
        <taxon>Bacteria</taxon>
        <taxon>Pseudomonadati</taxon>
        <taxon>Bacteroidota</taxon>
        <taxon>Flavobacteriia</taxon>
        <taxon>Flavobacteriales</taxon>
        <taxon>Flavobacteriaceae</taxon>
        <taxon>Flavobacterium</taxon>
    </lineage>
</organism>
<dbReference type="Proteomes" id="UP000183658">
    <property type="component" value="Unassembled WGS sequence"/>
</dbReference>
<protein>
    <recommendedName>
        <fullName evidence="3">Outer membrane protein beta-barrel domain-containing protein</fullName>
    </recommendedName>
</protein>
<dbReference type="OrthoDB" id="1339381at2"/>
<sequence>MKKSKGISIITMLLFTHLITAQQLEKQATIPDYSKTLLLEGGLNLSVPVHIQMYRTHRVGIGVNVRVSKKISPKTELGIRGEYDYRFVRDIGPDTTGTARGRALHKNFSLFTLKPNVQFKLRKNWFLGIETGVGFAISDENNSIGLGFIDEYNGEAQFGSCSGIYLGKYFIARANQRKLGISLNLTNFVAKGHAENTLGLKFNYCFMK</sequence>
<keyword evidence="2" id="KW-1185">Reference proteome</keyword>
<name>A0A1H9P278_FLAFI</name>
<gene>
    <name evidence="1" type="ORF">SAMN05444355_11217</name>
</gene>
<dbReference type="RefSeq" id="WP_074724083.1">
    <property type="nucleotide sequence ID" value="NZ_CBCRVS010000013.1"/>
</dbReference>
<evidence type="ECO:0000313" key="2">
    <source>
        <dbReference type="Proteomes" id="UP000183658"/>
    </source>
</evidence>
<dbReference type="AlphaFoldDB" id="A0A1H9P278"/>
<accession>A0A1H9P278</accession>
<evidence type="ECO:0008006" key="3">
    <source>
        <dbReference type="Google" id="ProtNLM"/>
    </source>
</evidence>
<dbReference type="EMBL" id="FOFZ01000012">
    <property type="protein sequence ID" value="SER41683.1"/>
    <property type="molecule type" value="Genomic_DNA"/>
</dbReference>
<evidence type="ECO:0000313" key="1">
    <source>
        <dbReference type="EMBL" id="SER41683.1"/>
    </source>
</evidence>
<reference evidence="2" key="1">
    <citation type="submission" date="2016-10" db="EMBL/GenBank/DDBJ databases">
        <authorList>
            <person name="Varghese N."/>
            <person name="Submissions S."/>
        </authorList>
    </citation>
    <scope>NUCLEOTIDE SEQUENCE [LARGE SCALE GENOMIC DNA]</scope>
    <source>
        <strain evidence="2">DSM 15719</strain>
    </source>
</reference>